<sequence>MKYKAQWKHRWKSVAAALLLAVSITGCSGVPSTSNVKETPGYTLPQSMIIVATERNRYQQIYTSDLWNVTLNNGMTFQIYLLDQVQTFLQNMKTMSLLAKDQDITLTGSEKDRLRRLSETYYEGLSQDDIAYMGIDLDDVITMYQEYYLANKVVGELTKELNLEVSDSEAKVITIQQLAVSDRDTANQLYEQAAAEGSDFAAIAQEHSEVTPIERQLGRGVEDTTFENAAFNLAAGQISPVIESEGKFYIIKCISDYDEKATAERKTQIYTERKNQVFKQIYNQFQTDNEINFSDDMWETITFSPNDKTTTTNFFELYQKEFH</sequence>
<dbReference type="HOGENOM" id="CLU_041768_0_0_9"/>
<dbReference type="InterPro" id="IPR046357">
    <property type="entry name" value="PPIase_dom_sf"/>
</dbReference>
<evidence type="ECO:0000313" key="10">
    <source>
        <dbReference type="Proteomes" id="UP000005384"/>
    </source>
</evidence>
<feature type="domain" description="PpiC" evidence="8">
    <location>
        <begin position="170"/>
        <end position="255"/>
    </location>
</feature>
<dbReference type="SUPFAM" id="SSF54534">
    <property type="entry name" value="FKBP-like"/>
    <property type="match status" value="1"/>
</dbReference>
<dbReference type="InterPro" id="IPR000297">
    <property type="entry name" value="PPIase_PpiC"/>
</dbReference>
<name>G5ICC3_9FIRM</name>
<evidence type="ECO:0000259" key="8">
    <source>
        <dbReference type="PROSITE" id="PS50198"/>
    </source>
</evidence>
<dbReference type="PROSITE" id="PS51257">
    <property type="entry name" value="PROKAR_LIPOPROTEIN"/>
    <property type="match status" value="1"/>
</dbReference>
<dbReference type="Gene3D" id="3.10.50.40">
    <property type="match status" value="1"/>
</dbReference>
<dbReference type="PANTHER" id="PTHR47245">
    <property type="entry name" value="PEPTIDYLPROLYL ISOMERASE"/>
    <property type="match status" value="1"/>
</dbReference>
<keyword evidence="10" id="KW-1185">Reference proteome</keyword>
<keyword evidence="4 6" id="KW-0697">Rotamase</keyword>
<evidence type="ECO:0000256" key="2">
    <source>
        <dbReference type="ARBA" id="ARBA00013194"/>
    </source>
</evidence>
<protein>
    <recommendedName>
        <fullName evidence="2">peptidylprolyl isomerase</fullName>
        <ecNumber evidence="2">5.2.1.8</ecNumber>
    </recommendedName>
</protein>
<accession>G5ICC3</accession>
<dbReference type="EMBL" id="ADLN01000010">
    <property type="protein sequence ID" value="EHI60860.1"/>
    <property type="molecule type" value="Genomic_DNA"/>
</dbReference>
<keyword evidence="3 7" id="KW-0732">Signal</keyword>
<dbReference type="RefSeq" id="WP_006779136.1">
    <property type="nucleotide sequence ID" value="NZ_CP040506.1"/>
</dbReference>
<evidence type="ECO:0000256" key="7">
    <source>
        <dbReference type="SAM" id="SignalP"/>
    </source>
</evidence>
<evidence type="ECO:0000256" key="5">
    <source>
        <dbReference type="ARBA" id="ARBA00023235"/>
    </source>
</evidence>
<evidence type="ECO:0000256" key="1">
    <source>
        <dbReference type="ARBA" id="ARBA00000971"/>
    </source>
</evidence>
<keyword evidence="5 6" id="KW-0413">Isomerase</keyword>
<feature type="chain" id="PRO_5038740203" description="peptidylprolyl isomerase" evidence="7">
    <location>
        <begin position="29"/>
        <end position="323"/>
    </location>
</feature>
<proteinExistence type="predicted"/>
<dbReference type="EC" id="5.2.1.8" evidence="2"/>
<dbReference type="Pfam" id="PF00639">
    <property type="entry name" value="Rotamase"/>
    <property type="match status" value="1"/>
</dbReference>
<dbReference type="PANTHER" id="PTHR47245:SF1">
    <property type="entry name" value="FOLDASE PROTEIN PRSA"/>
    <property type="match status" value="1"/>
</dbReference>
<dbReference type="OrthoDB" id="14196at2"/>
<dbReference type="PATRIC" id="fig|742737.3.peg.1155"/>
<evidence type="ECO:0000256" key="6">
    <source>
        <dbReference type="PROSITE-ProRule" id="PRU00278"/>
    </source>
</evidence>
<evidence type="ECO:0000313" key="9">
    <source>
        <dbReference type="EMBL" id="EHI60860.1"/>
    </source>
</evidence>
<dbReference type="AlphaFoldDB" id="G5ICC3"/>
<dbReference type="Proteomes" id="UP000005384">
    <property type="component" value="Unassembled WGS sequence"/>
</dbReference>
<evidence type="ECO:0000256" key="4">
    <source>
        <dbReference type="ARBA" id="ARBA00023110"/>
    </source>
</evidence>
<dbReference type="InterPro" id="IPR050245">
    <property type="entry name" value="PrsA_foldase"/>
</dbReference>
<reference evidence="9 10" key="1">
    <citation type="submission" date="2011-08" db="EMBL/GenBank/DDBJ databases">
        <title>The Genome Sequence of Clostridium hathewayi WAL-18680.</title>
        <authorList>
            <consortium name="The Broad Institute Genome Sequencing Platform"/>
            <person name="Earl A."/>
            <person name="Ward D."/>
            <person name="Feldgarden M."/>
            <person name="Gevers D."/>
            <person name="Finegold S.M."/>
            <person name="Summanen P.H."/>
            <person name="Molitoris D.R."/>
            <person name="Song M."/>
            <person name="Daigneault M."/>
            <person name="Allen-Vercoe E."/>
            <person name="Young S.K."/>
            <person name="Zeng Q."/>
            <person name="Gargeya S."/>
            <person name="Fitzgerald M."/>
            <person name="Haas B."/>
            <person name="Abouelleil A."/>
            <person name="Alvarado L."/>
            <person name="Arachchi H.M."/>
            <person name="Berlin A."/>
            <person name="Brown A."/>
            <person name="Chapman S.B."/>
            <person name="Chen Z."/>
            <person name="Dunbar C."/>
            <person name="Freedman E."/>
            <person name="Gearin G."/>
            <person name="Gellesch M."/>
            <person name="Goldberg J."/>
            <person name="Griggs A."/>
            <person name="Gujja S."/>
            <person name="Heiman D."/>
            <person name="Howarth C."/>
            <person name="Larson L."/>
            <person name="Lui A."/>
            <person name="MacDonald P.J.P."/>
            <person name="Montmayeur A."/>
            <person name="Murphy C."/>
            <person name="Neiman D."/>
            <person name="Pearson M."/>
            <person name="Priest M."/>
            <person name="Roberts A."/>
            <person name="Saif S."/>
            <person name="Shea T."/>
            <person name="Shenoy N."/>
            <person name="Sisk P."/>
            <person name="Stolte C."/>
            <person name="Sykes S."/>
            <person name="Wortman J."/>
            <person name="Nusbaum C."/>
            <person name="Birren B."/>
        </authorList>
    </citation>
    <scope>NUCLEOTIDE SEQUENCE [LARGE SCALE GENOMIC DNA]</scope>
    <source>
        <strain evidence="9 10">WAL-18680</strain>
    </source>
</reference>
<dbReference type="GO" id="GO:0003755">
    <property type="term" value="F:peptidyl-prolyl cis-trans isomerase activity"/>
    <property type="evidence" value="ECO:0007669"/>
    <property type="project" value="UniProtKB-KW"/>
</dbReference>
<comment type="caution">
    <text evidence="9">The sequence shown here is derived from an EMBL/GenBank/DDBJ whole genome shotgun (WGS) entry which is preliminary data.</text>
</comment>
<comment type="catalytic activity">
    <reaction evidence="1">
        <text>[protein]-peptidylproline (omega=180) = [protein]-peptidylproline (omega=0)</text>
        <dbReference type="Rhea" id="RHEA:16237"/>
        <dbReference type="Rhea" id="RHEA-COMP:10747"/>
        <dbReference type="Rhea" id="RHEA-COMP:10748"/>
        <dbReference type="ChEBI" id="CHEBI:83833"/>
        <dbReference type="ChEBI" id="CHEBI:83834"/>
        <dbReference type="EC" id="5.2.1.8"/>
    </reaction>
</comment>
<evidence type="ECO:0000256" key="3">
    <source>
        <dbReference type="ARBA" id="ARBA00022729"/>
    </source>
</evidence>
<organism evidence="9 10">
    <name type="scientific">Hungatella hathewayi WAL-18680</name>
    <dbReference type="NCBI Taxonomy" id="742737"/>
    <lineage>
        <taxon>Bacteria</taxon>
        <taxon>Bacillati</taxon>
        <taxon>Bacillota</taxon>
        <taxon>Clostridia</taxon>
        <taxon>Lachnospirales</taxon>
        <taxon>Lachnospiraceae</taxon>
        <taxon>Hungatella</taxon>
    </lineage>
</organism>
<gene>
    <name evidence="9" type="ORF">HMPREF9473_01150</name>
</gene>
<feature type="signal peptide" evidence="7">
    <location>
        <begin position="1"/>
        <end position="28"/>
    </location>
</feature>
<dbReference type="PROSITE" id="PS50198">
    <property type="entry name" value="PPIC_PPIASE_2"/>
    <property type="match status" value="1"/>
</dbReference>